<evidence type="ECO:0000313" key="1">
    <source>
        <dbReference type="Proteomes" id="UP000887580"/>
    </source>
</evidence>
<dbReference type="WBParaSite" id="PS1159_v2.g9274.t1">
    <property type="protein sequence ID" value="PS1159_v2.g9274.t1"/>
    <property type="gene ID" value="PS1159_v2.g9274"/>
</dbReference>
<proteinExistence type="predicted"/>
<reference evidence="2" key="1">
    <citation type="submission" date="2022-11" db="UniProtKB">
        <authorList>
            <consortium name="WormBaseParasite"/>
        </authorList>
    </citation>
    <scope>IDENTIFICATION</scope>
</reference>
<organism evidence="1 2">
    <name type="scientific">Panagrolaimus sp. PS1159</name>
    <dbReference type="NCBI Taxonomy" id="55785"/>
    <lineage>
        <taxon>Eukaryota</taxon>
        <taxon>Metazoa</taxon>
        <taxon>Ecdysozoa</taxon>
        <taxon>Nematoda</taxon>
        <taxon>Chromadorea</taxon>
        <taxon>Rhabditida</taxon>
        <taxon>Tylenchina</taxon>
        <taxon>Panagrolaimomorpha</taxon>
        <taxon>Panagrolaimoidea</taxon>
        <taxon>Panagrolaimidae</taxon>
        <taxon>Panagrolaimus</taxon>
    </lineage>
</organism>
<name>A0AC35GVX2_9BILA</name>
<evidence type="ECO:0000313" key="2">
    <source>
        <dbReference type="WBParaSite" id="PS1159_v2.g9274.t1"/>
    </source>
</evidence>
<accession>A0AC35GVX2</accession>
<sequence>MVQTATLFTFGLPCLIWLGTLLLPEMPTQINSISLYLEALATMYPIFDVIVVISISLFSAQKANLLIMDSDNRDAKDSRKDPHKQEGEVTATGAEKGPRMDSEATDSNN</sequence>
<protein>
    <submittedName>
        <fullName evidence="2">Uncharacterized protein</fullName>
    </submittedName>
</protein>
<dbReference type="Proteomes" id="UP000887580">
    <property type="component" value="Unplaced"/>
</dbReference>